<feature type="compositionally biased region" description="Basic and acidic residues" evidence="1">
    <location>
        <begin position="883"/>
        <end position="892"/>
    </location>
</feature>
<feature type="region of interest" description="Disordered" evidence="1">
    <location>
        <begin position="317"/>
        <end position="344"/>
    </location>
</feature>
<proteinExistence type="predicted"/>
<keyword evidence="3" id="KW-1185">Reference proteome</keyword>
<feature type="compositionally biased region" description="Low complexity" evidence="1">
    <location>
        <begin position="714"/>
        <end position="730"/>
    </location>
</feature>
<evidence type="ECO:0008006" key="4">
    <source>
        <dbReference type="Google" id="ProtNLM"/>
    </source>
</evidence>
<feature type="region of interest" description="Disordered" evidence="1">
    <location>
        <begin position="709"/>
        <end position="972"/>
    </location>
</feature>
<protein>
    <recommendedName>
        <fullName evidence="4">RRM domain-containing protein</fullName>
    </recommendedName>
</protein>
<dbReference type="Proteomes" id="UP001219525">
    <property type="component" value="Unassembled WGS sequence"/>
</dbReference>
<feature type="compositionally biased region" description="Low complexity" evidence="1">
    <location>
        <begin position="907"/>
        <end position="921"/>
    </location>
</feature>
<feature type="region of interest" description="Disordered" evidence="1">
    <location>
        <begin position="1015"/>
        <end position="1039"/>
    </location>
</feature>
<feature type="compositionally biased region" description="Low complexity" evidence="1">
    <location>
        <begin position="781"/>
        <end position="794"/>
    </location>
</feature>
<accession>A0AAD6YIZ0</accession>
<organism evidence="2 3">
    <name type="scientific">Mycena pura</name>
    <dbReference type="NCBI Taxonomy" id="153505"/>
    <lineage>
        <taxon>Eukaryota</taxon>
        <taxon>Fungi</taxon>
        <taxon>Dikarya</taxon>
        <taxon>Basidiomycota</taxon>
        <taxon>Agaricomycotina</taxon>
        <taxon>Agaricomycetes</taxon>
        <taxon>Agaricomycetidae</taxon>
        <taxon>Agaricales</taxon>
        <taxon>Marasmiineae</taxon>
        <taxon>Mycenaceae</taxon>
        <taxon>Mycena</taxon>
    </lineage>
</organism>
<gene>
    <name evidence="2" type="ORF">GGX14DRAFT_559477</name>
</gene>
<feature type="region of interest" description="Disordered" evidence="1">
    <location>
        <begin position="585"/>
        <end position="607"/>
    </location>
</feature>
<feature type="compositionally biased region" description="Basic and acidic residues" evidence="1">
    <location>
        <begin position="859"/>
        <end position="871"/>
    </location>
</feature>
<feature type="region of interest" description="Disordered" evidence="1">
    <location>
        <begin position="362"/>
        <end position="416"/>
    </location>
</feature>
<dbReference type="EMBL" id="JARJCW010000009">
    <property type="protein sequence ID" value="KAJ7220692.1"/>
    <property type="molecule type" value="Genomic_DNA"/>
</dbReference>
<feature type="compositionally biased region" description="Acidic residues" evidence="1">
    <location>
        <begin position="1022"/>
        <end position="1039"/>
    </location>
</feature>
<feature type="compositionally biased region" description="Basic residues" evidence="1">
    <location>
        <begin position="951"/>
        <end position="972"/>
    </location>
</feature>
<evidence type="ECO:0000313" key="2">
    <source>
        <dbReference type="EMBL" id="KAJ7220692.1"/>
    </source>
</evidence>
<feature type="region of interest" description="Disordered" evidence="1">
    <location>
        <begin position="526"/>
        <end position="552"/>
    </location>
</feature>
<feature type="compositionally biased region" description="Basic and acidic residues" evidence="1">
    <location>
        <begin position="811"/>
        <end position="823"/>
    </location>
</feature>
<comment type="caution">
    <text evidence="2">The sequence shown here is derived from an EMBL/GenBank/DDBJ whole genome shotgun (WGS) entry which is preliminary data.</text>
</comment>
<name>A0AAD6YIZ0_9AGAR</name>
<reference evidence="2" key="1">
    <citation type="submission" date="2023-03" db="EMBL/GenBank/DDBJ databases">
        <title>Massive genome expansion in bonnet fungi (Mycena s.s.) driven by repeated elements and novel gene families across ecological guilds.</title>
        <authorList>
            <consortium name="Lawrence Berkeley National Laboratory"/>
            <person name="Harder C.B."/>
            <person name="Miyauchi S."/>
            <person name="Viragh M."/>
            <person name="Kuo A."/>
            <person name="Thoen E."/>
            <person name="Andreopoulos B."/>
            <person name="Lu D."/>
            <person name="Skrede I."/>
            <person name="Drula E."/>
            <person name="Henrissat B."/>
            <person name="Morin E."/>
            <person name="Kohler A."/>
            <person name="Barry K."/>
            <person name="LaButti K."/>
            <person name="Morin E."/>
            <person name="Salamov A."/>
            <person name="Lipzen A."/>
            <person name="Mereny Z."/>
            <person name="Hegedus B."/>
            <person name="Baldrian P."/>
            <person name="Stursova M."/>
            <person name="Weitz H."/>
            <person name="Taylor A."/>
            <person name="Grigoriev I.V."/>
            <person name="Nagy L.G."/>
            <person name="Martin F."/>
            <person name="Kauserud H."/>
        </authorList>
    </citation>
    <scope>NUCLEOTIDE SEQUENCE</scope>
    <source>
        <strain evidence="2">9144</strain>
    </source>
</reference>
<dbReference type="AlphaFoldDB" id="A0AAD6YIZ0"/>
<feature type="compositionally biased region" description="Pro residues" evidence="1">
    <location>
        <begin position="373"/>
        <end position="398"/>
    </location>
</feature>
<evidence type="ECO:0000256" key="1">
    <source>
        <dbReference type="SAM" id="MobiDB-lite"/>
    </source>
</evidence>
<sequence>MFPSRGSDDSSRPIPRPLSLRFAPNRLSSQAGWREFPAVHAGLGFTLHGLFSLSSRVVVAGQRVFQLWSPNSVQSPFYPGIADPSFEPLAALPSGSRRSDGSLGRFDPTVAPQLYRAATPYWGFVRRAELVLPTDPNYPFFAPITQFWRDSGVNRGGQATGILSEDFVNQLERRGREMSAQGDTILAGLPPNWRIESLLPPSMQGLSIEIGRLRVPSLYQDALDACARVQRALRLRLAWTEWMPLFRQAPSNATLLRRMITAAEETYMGFWLNGGDERMSLVLMHLRVPGFVLHEFMAGETNVPTSSLRDFLEDSTTAASTSPYDEVDGVRADSDGWPTDVQGSALLPSRDELWMSSSWFAQGPQERGAPRPMVIPPTSPVLSEPPPHPPARTGPSPPTVSMEDDSSDYGDRSPITPMANEETEWIQPPNIQAAPSSSSAWQRWSYDEDQEAFVLLGKHNKNVRGKAYFDRSLRRKLFIIGHDIPDGVWDLHNFGLPVPECDFLVRSGNKWISKKRSQWMYVQERPSDTMPAGTAARIPPRTKKPVSPESAPPKIITVEAPLPMMAKGAPLLAAPVTLILPLSREDEEEEPIPSHKGKGKAKAVVEDEEMEEGEIDTKGERAPSTVVTVEGLPTDMDVHDYLAAVSEELYHAGAVVSSAMNGQRRMWLEFFDSEAAERARSALPSAGGAPDVTTSFAMTGEFEEHWPYAHSQWQRARSPSPRLRPPASRSQPKEPEDDMVSLGSTPPPDDCLMVDYPDTSGRRSPSPQEMEDLSPSEPVLVNVSVSPTVPEVPSGPRKSTIMASEQFDEEVLPRRGERAREEFPQAPTFHDAPIWGADSTNGGRHWLDDMLELPTRPALEYRLRDPSEPRRIPPPRSLENESAEERRGRSDAAARPPLASRLGSPGPSALQSRLRSPSRPSEVQPLRNRMEGALKARLSKRQVNPGSSAPRKTKRGKAGGAKNRLRKENARRRRLEAATRAAQSAVARRLWVIYAMGGSARRPSIAIPRGLREILTAPEQRNDEEDENDTEDEDHDMDI</sequence>
<evidence type="ECO:0000313" key="3">
    <source>
        <dbReference type="Proteomes" id="UP001219525"/>
    </source>
</evidence>